<keyword evidence="1" id="KW-0175">Coiled coil</keyword>
<reference evidence="2 3" key="2">
    <citation type="journal article" date="2014" name="PLoS ONE">
        <title>Evolution of mitochondria reconstructed from the energy metabolism of living bacteria.</title>
        <authorList>
            <person name="Degli Esposti M."/>
            <person name="Chouaia B."/>
            <person name="Comandatore F."/>
            <person name="Crotti E."/>
            <person name="Sassera D."/>
            <person name="Lievens P.M."/>
            <person name="Daffonchio D."/>
            <person name="Bandi C."/>
        </authorList>
    </citation>
    <scope>NUCLEOTIDE SEQUENCE [LARGE SCALE GENOMIC DNA]</scope>
    <source>
        <strain evidence="2 3">SF2.1</strain>
    </source>
</reference>
<proteinExistence type="predicted"/>
<dbReference type="RefSeq" id="WP_408734834.1">
    <property type="nucleotide sequence ID" value="NZ_CBLX010000003.1"/>
</dbReference>
<comment type="caution">
    <text evidence="2">The sequence shown here is derived from an EMBL/GenBank/DDBJ whole genome shotgun (WGS) entry which is preliminary data.</text>
</comment>
<feature type="coiled-coil region" evidence="1">
    <location>
        <begin position="58"/>
        <end position="134"/>
    </location>
</feature>
<sequence length="311" mass="32258">MSYTAKDHARHDASHHDLTEGCAMRGARVSRFLILSTVAAATGLGLSPAQAQVTSREGIALQNQIQQLSQQLQQVQSSASSVPVSGNAAPAVSSGNGDLVSQLLQRVSTLENENREMRGELDQLTNQVQTQNATLTKQIGDMQFAAQNGAGGAAAGAASSVGAGAMTAPATSSAPPAAPADKPATALDLLKSGQAALKSRDYATAQSNAEQALKLAKTANGKLESQFLLAQSLAGQKQYRDSAVAYYDAYNRSPKSTRAQEALLGVSASMLAMGDKNSACQALQKLDSEFPSPTPRVKAAVTSFKGRANCH</sequence>
<dbReference type="InterPro" id="IPR011990">
    <property type="entry name" value="TPR-like_helical_dom_sf"/>
</dbReference>
<dbReference type="SUPFAM" id="SSF48452">
    <property type="entry name" value="TPR-like"/>
    <property type="match status" value="1"/>
</dbReference>
<name>A0A060QCM5_9PROT</name>
<organism evidence="2 3">
    <name type="scientific">Asaia bogorensis</name>
    <dbReference type="NCBI Taxonomy" id="91915"/>
    <lineage>
        <taxon>Bacteria</taxon>
        <taxon>Pseudomonadati</taxon>
        <taxon>Pseudomonadota</taxon>
        <taxon>Alphaproteobacteria</taxon>
        <taxon>Acetobacterales</taxon>
        <taxon>Acetobacteraceae</taxon>
        <taxon>Asaia</taxon>
    </lineage>
</organism>
<accession>A0A060QCM5</accession>
<dbReference type="Gene3D" id="1.25.40.10">
    <property type="entry name" value="Tetratricopeptide repeat domain"/>
    <property type="match status" value="1"/>
</dbReference>
<dbReference type="eggNOG" id="COG1729">
    <property type="taxonomic scope" value="Bacteria"/>
</dbReference>
<evidence type="ECO:0000313" key="2">
    <source>
        <dbReference type="EMBL" id="CDG38438.1"/>
    </source>
</evidence>
<protein>
    <submittedName>
        <fullName evidence="2">TPR repeat containing exported protein Putative periplasmic protein contains a protein prenylyltransferase domain</fullName>
    </submittedName>
</protein>
<dbReference type="EMBL" id="CBLX010000003">
    <property type="protein sequence ID" value="CDG38438.1"/>
    <property type="molecule type" value="Genomic_DNA"/>
</dbReference>
<dbReference type="Proteomes" id="UP000027583">
    <property type="component" value="Unassembled WGS sequence"/>
</dbReference>
<evidence type="ECO:0000313" key="3">
    <source>
        <dbReference type="Proteomes" id="UP000027583"/>
    </source>
</evidence>
<reference evidence="2 3" key="1">
    <citation type="journal article" date="2014" name="Genome Biol. Evol.">
        <title>Acetic acid bacteria genomes reveal functional traits for adaptation to life in insect guts.</title>
        <authorList>
            <person name="Chouaia B."/>
            <person name="Gaiarsa S."/>
            <person name="Crotti E."/>
            <person name="Comandatore F."/>
            <person name="Degli Esposti M."/>
            <person name="Ricci I."/>
            <person name="Alma A."/>
            <person name="Favia G."/>
            <person name="Bandi C."/>
            <person name="Daffonchio D."/>
        </authorList>
    </citation>
    <scope>NUCLEOTIDE SEQUENCE [LARGE SCALE GENOMIC DNA]</scope>
    <source>
        <strain evidence="2 3">SF2.1</strain>
    </source>
</reference>
<evidence type="ECO:0000256" key="1">
    <source>
        <dbReference type="SAM" id="Coils"/>
    </source>
</evidence>
<dbReference type="AlphaFoldDB" id="A0A060QCM5"/>
<dbReference type="GO" id="GO:0016740">
    <property type="term" value="F:transferase activity"/>
    <property type="evidence" value="ECO:0007669"/>
    <property type="project" value="UniProtKB-KW"/>
</dbReference>
<gene>
    <name evidence="2" type="ORF">ASAP_0393</name>
</gene>